<dbReference type="GO" id="GO:0008897">
    <property type="term" value="F:holo-[acyl-carrier-protein] synthase activity"/>
    <property type="evidence" value="ECO:0007669"/>
    <property type="project" value="InterPro"/>
</dbReference>
<name>A0A5C6CPT0_9BACT</name>
<dbReference type="OrthoDB" id="211177at2"/>
<evidence type="ECO:0000313" key="5">
    <source>
        <dbReference type="Proteomes" id="UP000318437"/>
    </source>
</evidence>
<sequence length="256" mass="28839">MIVSAQCDLRYAPFTDLELQRTTTGTDWLSQDELASWRTFRSDVRRNTFLAGRILAKRLLRAQHCTSWFTAPSQISIYSNDVSSGVRPYIKLGENRLGYSLSISHTSNAVLVGGTNRNGVSVGVDLVEMRSLSAGFERSWLTDAEIALLRQNEDNMTVADIWAMKEAVYKAVHTGESFAPRNVEICLQPEGVTVFYQGEDISDHCKVRVWRFRGQIAAVATFQRHHKLPKSYLDNHDALITLSKSPDPRSLSRNQS</sequence>
<organism evidence="4 5">
    <name type="scientific">Bythopirellula polymerisocia</name>
    <dbReference type="NCBI Taxonomy" id="2528003"/>
    <lineage>
        <taxon>Bacteria</taxon>
        <taxon>Pseudomonadati</taxon>
        <taxon>Planctomycetota</taxon>
        <taxon>Planctomycetia</taxon>
        <taxon>Pirellulales</taxon>
        <taxon>Lacipirellulaceae</taxon>
        <taxon>Bythopirellula</taxon>
    </lineage>
</organism>
<protein>
    <submittedName>
        <fullName evidence="4">4'-phosphopantetheinyl transferase</fullName>
    </submittedName>
</protein>
<feature type="domain" description="4'-phosphopantetheinyl transferase" evidence="3">
    <location>
        <begin position="121"/>
        <end position="218"/>
    </location>
</feature>
<evidence type="ECO:0000256" key="2">
    <source>
        <dbReference type="ARBA" id="ARBA00022679"/>
    </source>
</evidence>
<dbReference type="GO" id="GO:0005829">
    <property type="term" value="C:cytosol"/>
    <property type="evidence" value="ECO:0007669"/>
    <property type="project" value="TreeGrafter"/>
</dbReference>
<evidence type="ECO:0000256" key="1">
    <source>
        <dbReference type="ARBA" id="ARBA00010990"/>
    </source>
</evidence>
<comment type="similarity">
    <text evidence="1">Belongs to the P-Pant transferase superfamily. Gsp/Sfp/HetI/AcpT family.</text>
</comment>
<evidence type="ECO:0000259" key="3">
    <source>
        <dbReference type="Pfam" id="PF01648"/>
    </source>
</evidence>
<accession>A0A5C6CPT0</accession>
<dbReference type="SUPFAM" id="SSF56214">
    <property type="entry name" value="4'-phosphopantetheinyl transferase"/>
    <property type="match status" value="2"/>
</dbReference>
<dbReference type="GO" id="GO:0000287">
    <property type="term" value="F:magnesium ion binding"/>
    <property type="evidence" value="ECO:0007669"/>
    <property type="project" value="InterPro"/>
</dbReference>
<dbReference type="GO" id="GO:0019878">
    <property type="term" value="P:lysine biosynthetic process via aminoadipic acid"/>
    <property type="evidence" value="ECO:0007669"/>
    <property type="project" value="TreeGrafter"/>
</dbReference>
<evidence type="ECO:0000313" key="4">
    <source>
        <dbReference type="EMBL" id="TWU26045.1"/>
    </source>
</evidence>
<dbReference type="PANTHER" id="PTHR12215:SF10">
    <property type="entry name" value="L-AMINOADIPATE-SEMIALDEHYDE DEHYDROGENASE-PHOSPHOPANTETHEINYL TRANSFERASE"/>
    <property type="match status" value="1"/>
</dbReference>
<keyword evidence="2 4" id="KW-0808">Transferase</keyword>
<dbReference type="Proteomes" id="UP000318437">
    <property type="component" value="Unassembled WGS sequence"/>
</dbReference>
<keyword evidence="5" id="KW-1185">Reference proteome</keyword>
<dbReference type="InterPro" id="IPR008278">
    <property type="entry name" value="4-PPantetheinyl_Trfase_dom"/>
</dbReference>
<reference evidence="4 5" key="1">
    <citation type="submission" date="2019-02" db="EMBL/GenBank/DDBJ databases">
        <title>Deep-cultivation of Planctomycetes and their phenomic and genomic characterization uncovers novel biology.</title>
        <authorList>
            <person name="Wiegand S."/>
            <person name="Jogler M."/>
            <person name="Boedeker C."/>
            <person name="Pinto D."/>
            <person name="Vollmers J."/>
            <person name="Rivas-Marin E."/>
            <person name="Kohn T."/>
            <person name="Peeters S.H."/>
            <person name="Heuer A."/>
            <person name="Rast P."/>
            <person name="Oberbeckmann S."/>
            <person name="Bunk B."/>
            <person name="Jeske O."/>
            <person name="Meyerdierks A."/>
            <person name="Storesund J.E."/>
            <person name="Kallscheuer N."/>
            <person name="Luecker S."/>
            <person name="Lage O.M."/>
            <person name="Pohl T."/>
            <person name="Merkel B.J."/>
            <person name="Hornburger P."/>
            <person name="Mueller R.-W."/>
            <person name="Bruemmer F."/>
            <person name="Labrenz M."/>
            <person name="Spormann A.M."/>
            <person name="Op Den Camp H."/>
            <person name="Overmann J."/>
            <person name="Amann R."/>
            <person name="Jetten M.S.M."/>
            <person name="Mascher T."/>
            <person name="Medema M.H."/>
            <person name="Devos D.P."/>
            <person name="Kaster A.-K."/>
            <person name="Ovreas L."/>
            <person name="Rohde M."/>
            <person name="Galperin M.Y."/>
            <person name="Jogler C."/>
        </authorList>
    </citation>
    <scope>NUCLEOTIDE SEQUENCE [LARGE SCALE GENOMIC DNA]</scope>
    <source>
        <strain evidence="4 5">Pla144</strain>
    </source>
</reference>
<dbReference type="InterPro" id="IPR037143">
    <property type="entry name" value="4-PPantetheinyl_Trfase_dom_sf"/>
</dbReference>
<dbReference type="AlphaFoldDB" id="A0A5C6CPT0"/>
<dbReference type="Gene3D" id="3.90.470.20">
    <property type="entry name" value="4'-phosphopantetheinyl transferase domain"/>
    <property type="match status" value="2"/>
</dbReference>
<proteinExistence type="inferred from homology"/>
<dbReference type="InterPro" id="IPR050559">
    <property type="entry name" value="P-Pant_transferase_sf"/>
</dbReference>
<gene>
    <name evidence="4" type="ORF">Pla144_32620</name>
</gene>
<dbReference type="EMBL" id="SJPS01000004">
    <property type="protein sequence ID" value="TWU26045.1"/>
    <property type="molecule type" value="Genomic_DNA"/>
</dbReference>
<dbReference type="RefSeq" id="WP_146451596.1">
    <property type="nucleotide sequence ID" value="NZ_SJPS01000004.1"/>
</dbReference>
<comment type="caution">
    <text evidence="4">The sequence shown here is derived from an EMBL/GenBank/DDBJ whole genome shotgun (WGS) entry which is preliminary data.</text>
</comment>
<dbReference type="Pfam" id="PF01648">
    <property type="entry name" value="ACPS"/>
    <property type="match status" value="1"/>
</dbReference>
<dbReference type="PANTHER" id="PTHR12215">
    <property type="entry name" value="PHOSPHOPANTETHEINE TRANSFERASE"/>
    <property type="match status" value="1"/>
</dbReference>